<dbReference type="InterPro" id="IPR001789">
    <property type="entry name" value="Sig_transdc_resp-reg_receiver"/>
</dbReference>
<dbReference type="SMART" id="SM00388">
    <property type="entry name" value="HisKA"/>
    <property type="match status" value="1"/>
</dbReference>
<dbReference type="SUPFAM" id="SSF55785">
    <property type="entry name" value="PYP-like sensor domain (PAS domain)"/>
    <property type="match status" value="1"/>
</dbReference>
<dbReference type="PANTHER" id="PTHR45339">
    <property type="entry name" value="HYBRID SIGNAL TRANSDUCTION HISTIDINE KINASE J"/>
    <property type="match status" value="1"/>
</dbReference>
<dbReference type="GO" id="GO:0006355">
    <property type="term" value="P:regulation of DNA-templated transcription"/>
    <property type="evidence" value="ECO:0007669"/>
    <property type="project" value="InterPro"/>
</dbReference>
<dbReference type="InterPro" id="IPR005467">
    <property type="entry name" value="His_kinase_dom"/>
</dbReference>
<dbReference type="PRINTS" id="PR00344">
    <property type="entry name" value="BCTRLSENSOR"/>
</dbReference>
<dbReference type="InterPro" id="IPR036890">
    <property type="entry name" value="HATPase_C_sf"/>
</dbReference>
<dbReference type="InterPro" id="IPR004358">
    <property type="entry name" value="Sig_transdc_His_kin-like_C"/>
</dbReference>
<feature type="modified residue" description="4-aspartylphosphate" evidence="3">
    <location>
        <position position="425"/>
    </location>
</feature>
<dbReference type="CDD" id="cd00082">
    <property type="entry name" value="HisKA"/>
    <property type="match status" value="1"/>
</dbReference>
<dbReference type="SMART" id="SM00387">
    <property type="entry name" value="HATPase_c"/>
    <property type="match status" value="1"/>
</dbReference>
<comment type="caution">
    <text evidence="7">The sequence shown here is derived from an EMBL/GenBank/DDBJ whole genome shotgun (WGS) entry which is preliminary data.</text>
</comment>
<dbReference type="InterPro" id="IPR000014">
    <property type="entry name" value="PAS"/>
</dbReference>
<dbReference type="InterPro" id="IPR001610">
    <property type="entry name" value="PAC"/>
</dbReference>
<evidence type="ECO:0000259" key="4">
    <source>
        <dbReference type="PROSITE" id="PS50109"/>
    </source>
</evidence>
<dbReference type="SUPFAM" id="SSF52172">
    <property type="entry name" value="CheY-like"/>
    <property type="match status" value="1"/>
</dbReference>
<proteinExistence type="predicted"/>
<dbReference type="CDD" id="cd00130">
    <property type="entry name" value="PAS"/>
    <property type="match status" value="1"/>
</dbReference>
<dbReference type="OrthoDB" id="60033at2759"/>
<evidence type="ECO:0000313" key="8">
    <source>
        <dbReference type="Proteomes" id="UP000664859"/>
    </source>
</evidence>
<evidence type="ECO:0000256" key="2">
    <source>
        <dbReference type="ARBA" id="ARBA00023012"/>
    </source>
</evidence>
<protein>
    <submittedName>
        <fullName evidence="7">Histidine kinase-like ATPase</fullName>
    </submittedName>
</protein>
<dbReference type="InterPro" id="IPR003661">
    <property type="entry name" value="HisK_dim/P_dom"/>
</dbReference>
<dbReference type="SUPFAM" id="SSF47384">
    <property type="entry name" value="Homodimeric domain of signal transducing histidine kinase"/>
    <property type="match status" value="1"/>
</dbReference>
<dbReference type="InterPro" id="IPR003594">
    <property type="entry name" value="HATPase_dom"/>
</dbReference>
<sequence length="490" mass="53198">MLHDSSLCAVIDAAPDGILLVDAEGVIVMTNTQMEVLFQYSKEEMFSEKMEMLIPTRMRSRHLQHRLAYADAPTTRRMGVRGTELIARKKDGSEMHVEVSLSPLSVGGYMHTIAIVRDVTEQLQLREAQEVALASTLAKSSFLAAMSHEIRTPLHGVVGWVDILDNMVVEEKHRACLKGLKQCADSLMHIVNDVLDMSKISAGKMVLQKHDIDVHDFAHDIHATMAVIAERKGLSLTTTTSSLMSSLAVATDAPRLRQVIVNLVINAIKYTKRGGVNVVYTMQGSSELHIVVSDTGTGIVDSKMAVLFEPFELSTGTGLGLSICKSLVGLLQGTLSCLTEVGRGSTFTVTVPVQITELAVSPKRAVAHAGFGDKIVLVVDDSKVNRSIAQHMLKIMGVQTEIAIDGLEAIQYFADGHTASLTLMDLIMPLLGGCAATKQLREMGVTTPIVAVSASAFVHDVEECLASGMNDHLSKPFTSQQLQDMLHKWM</sequence>
<dbReference type="Gene3D" id="3.30.565.10">
    <property type="entry name" value="Histidine kinase-like ATPase, C-terminal domain"/>
    <property type="match status" value="1"/>
</dbReference>
<keyword evidence="1 3" id="KW-0597">Phosphoprotein</keyword>
<keyword evidence="7" id="KW-0418">Kinase</keyword>
<dbReference type="Pfam" id="PF00512">
    <property type="entry name" value="HisKA"/>
    <property type="match status" value="1"/>
</dbReference>
<dbReference type="InterPro" id="IPR035965">
    <property type="entry name" value="PAS-like_dom_sf"/>
</dbReference>
<dbReference type="GO" id="GO:0000155">
    <property type="term" value="F:phosphorelay sensor kinase activity"/>
    <property type="evidence" value="ECO:0007669"/>
    <property type="project" value="InterPro"/>
</dbReference>
<dbReference type="NCBIfam" id="TIGR00229">
    <property type="entry name" value="sensory_box"/>
    <property type="match status" value="1"/>
</dbReference>
<dbReference type="EMBL" id="JAFCMP010000223">
    <property type="protein sequence ID" value="KAG5182895.1"/>
    <property type="molecule type" value="Genomic_DNA"/>
</dbReference>
<feature type="domain" description="Histidine kinase" evidence="4">
    <location>
        <begin position="145"/>
        <end position="355"/>
    </location>
</feature>
<accession>A0A835YWW8</accession>
<dbReference type="SMART" id="SM00091">
    <property type="entry name" value="PAS"/>
    <property type="match status" value="1"/>
</dbReference>
<dbReference type="PROSITE" id="PS50109">
    <property type="entry name" value="HIS_KIN"/>
    <property type="match status" value="1"/>
</dbReference>
<evidence type="ECO:0000259" key="6">
    <source>
        <dbReference type="PROSITE" id="PS50112"/>
    </source>
</evidence>
<evidence type="ECO:0000313" key="7">
    <source>
        <dbReference type="EMBL" id="KAG5182895.1"/>
    </source>
</evidence>
<evidence type="ECO:0000259" key="5">
    <source>
        <dbReference type="PROSITE" id="PS50110"/>
    </source>
</evidence>
<dbReference type="SMART" id="SM00448">
    <property type="entry name" value="REC"/>
    <property type="match status" value="1"/>
</dbReference>
<evidence type="ECO:0000256" key="3">
    <source>
        <dbReference type="PROSITE-ProRule" id="PRU00169"/>
    </source>
</evidence>
<dbReference type="SUPFAM" id="SSF55874">
    <property type="entry name" value="ATPase domain of HSP90 chaperone/DNA topoisomerase II/histidine kinase"/>
    <property type="match status" value="1"/>
</dbReference>
<keyword evidence="2" id="KW-0902">Two-component regulatory system</keyword>
<dbReference type="SMART" id="SM00086">
    <property type="entry name" value="PAC"/>
    <property type="match status" value="1"/>
</dbReference>
<dbReference type="AlphaFoldDB" id="A0A835YWW8"/>
<keyword evidence="7" id="KW-0808">Transferase</keyword>
<gene>
    <name evidence="7" type="ORF">JKP88DRAFT_157562</name>
</gene>
<keyword evidence="8" id="KW-1185">Reference proteome</keyword>
<dbReference type="Proteomes" id="UP000664859">
    <property type="component" value="Unassembled WGS sequence"/>
</dbReference>
<name>A0A835YWW8_9STRA</name>
<feature type="domain" description="PAS" evidence="6">
    <location>
        <begin position="3"/>
        <end position="55"/>
    </location>
</feature>
<evidence type="ECO:0000256" key="1">
    <source>
        <dbReference type="ARBA" id="ARBA00022553"/>
    </source>
</evidence>
<dbReference type="Gene3D" id="1.10.287.130">
    <property type="match status" value="1"/>
</dbReference>
<organism evidence="7 8">
    <name type="scientific">Tribonema minus</name>
    <dbReference type="NCBI Taxonomy" id="303371"/>
    <lineage>
        <taxon>Eukaryota</taxon>
        <taxon>Sar</taxon>
        <taxon>Stramenopiles</taxon>
        <taxon>Ochrophyta</taxon>
        <taxon>PX clade</taxon>
        <taxon>Xanthophyceae</taxon>
        <taxon>Tribonematales</taxon>
        <taxon>Tribonemataceae</taxon>
        <taxon>Tribonema</taxon>
    </lineage>
</organism>
<dbReference type="CDD" id="cd17546">
    <property type="entry name" value="REC_hyHK_CKI1_RcsC-like"/>
    <property type="match status" value="1"/>
</dbReference>
<dbReference type="Gene3D" id="3.40.50.2300">
    <property type="match status" value="1"/>
</dbReference>
<dbReference type="PANTHER" id="PTHR45339:SF1">
    <property type="entry name" value="HYBRID SIGNAL TRANSDUCTION HISTIDINE KINASE J"/>
    <property type="match status" value="1"/>
</dbReference>
<dbReference type="Pfam" id="PF13426">
    <property type="entry name" value="PAS_9"/>
    <property type="match status" value="1"/>
</dbReference>
<dbReference type="Pfam" id="PF00072">
    <property type="entry name" value="Response_reg"/>
    <property type="match status" value="1"/>
</dbReference>
<dbReference type="PROSITE" id="PS50112">
    <property type="entry name" value="PAS"/>
    <property type="match status" value="1"/>
</dbReference>
<feature type="domain" description="Response regulatory" evidence="5">
    <location>
        <begin position="375"/>
        <end position="490"/>
    </location>
</feature>
<dbReference type="InterPro" id="IPR036097">
    <property type="entry name" value="HisK_dim/P_sf"/>
</dbReference>
<reference evidence="7" key="1">
    <citation type="submission" date="2021-02" db="EMBL/GenBank/DDBJ databases">
        <title>First Annotated Genome of the Yellow-green Alga Tribonema minus.</title>
        <authorList>
            <person name="Mahan K.M."/>
        </authorList>
    </citation>
    <scope>NUCLEOTIDE SEQUENCE</scope>
    <source>
        <strain evidence="7">UTEX B ZZ1240</strain>
    </source>
</reference>
<dbReference type="PROSITE" id="PS50110">
    <property type="entry name" value="RESPONSE_REGULATORY"/>
    <property type="match status" value="1"/>
</dbReference>
<dbReference type="InterPro" id="IPR011006">
    <property type="entry name" value="CheY-like_superfamily"/>
</dbReference>
<dbReference type="Gene3D" id="3.30.450.20">
    <property type="entry name" value="PAS domain"/>
    <property type="match status" value="1"/>
</dbReference>
<dbReference type="Pfam" id="PF02518">
    <property type="entry name" value="HATPase_c"/>
    <property type="match status" value="1"/>
</dbReference>